<evidence type="ECO:0000313" key="1">
    <source>
        <dbReference type="EMBL" id="GAA4648918.1"/>
    </source>
</evidence>
<proteinExistence type="predicted"/>
<evidence type="ECO:0000313" key="2">
    <source>
        <dbReference type="Proteomes" id="UP001500604"/>
    </source>
</evidence>
<organism evidence="1 2">
    <name type="scientific">Kistimonas scapharcae</name>
    <dbReference type="NCBI Taxonomy" id="1036133"/>
    <lineage>
        <taxon>Bacteria</taxon>
        <taxon>Pseudomonadati</taxon>
        <taxon>Pseudomonadota</taxon>
        <taxon>Gammaproteobacteria</taxon>
        <taxon>Oceanospirillales</taxon>
        <taxon>Endozoicomonadaceae</taxon>
        <taxon>Kistimonas</taxon>
    </lineage>
</organism>
<accession>A0ABP8UYB4</accession>
<name>A0ABP8UYB4_9GAMM</name>
<sequence length="64" mass="6950">MADSKNAPAPMSPMDRVSRAGISIRMPSTIRKSPATYRTGLMFMVLMARSVEFDSRIVASGVAM</sequence>
<comment type="caution">
    <text evidence="1">The sequence shown here is derived from an EMBL/GenBank/DDBJ whole genome shotgun (WGS) entry which is preliminary data.</text>
</comment>
<dbReference type="EMBL" id="BAABFL010000112">
    <property type="protein sequence ID" value="GAA4648918.1"/>
    <property type="molecule type" value="Genomic_DNA"/>
</dbReference>
<gene>
    <name evidence="1" type="ORF">GCM10023116_11920</name>
</gene>
<protein>
    <submittedName>
        <fullName evidence="1">Uncharacterized protein</fullName>
    </submittedName>
</protein>
<reference evidence="2" key="1">
    <citation type="journal article" date="2019" name="Int. J. Syst. Evol. Microbiol.">
        <title>The Global Catalogue of Microorganisms (GCM) 10K type strain sequencing project: providing services to taxonomists for standard genome sequencing and annotation.</title>
        <authorList>
            <consortium name="The Broad Institute Genomics Platform"/>
            <consortium name="The Broad Institute Genome Sequencing Center for Infectious Disease"/>
            <person name="Wu L."/>
            <person name="Ma J."/>
        </authorList>
    </citation>
    <scope>NUCLEOTIDE SEQUENCE [LARGE SCALE GENOMIC DNA]</scope>
    <source>
        <strain evidence="2">JCM 17805</strain>
    </source>
</reference>
<keyword evidence="2" id="KW-1185">Reference proteome</keyword>
<dbReference type="Proteomes" id="UP001500604">
    <property type="component" value="Unassembled WGS sequence"/>
</dbReference>